<protein>
    <submittedName>
        <fullName evidence="5">Winged helix-turn-helix transcriptional regulator</fullName>
    </submittedName>
</protein>
<dbReference type="RefSeq" id="WP_114642885.1">
    <property type="nucleotide sequence ID" value="NZ_JAACIO010000020.1"/>
</dbReference>
<dbReference type="InterPro" id="IPR000835">
    <property type="entry name" value="HTH_MarR-typ"/>
</dbReference>
<evidence type="ECO:0000313" key="5">
    <source>
        <dbReference type="EMBL" id="REI40500.1"/>
    </source>
</evidence>
<evidence type="ECO:0000313" key="6">
    <source>
        <dbReference type="Proteomes" id="UP000263486"/>
    </source>
</evidence>
<keyword evidence="2" id="KW-0238">DNA-binding</keyword>
<dbReference type="PANTHER" id="PTHR42756:SF2">
    <property type="entry name" value="MARR FAMILY REGULATORY PROTEIN"/>
    <property type="match status" value="1"/>
</dbReference>
<dbReference type="Gene3D" id="1.10.10.10">
    <property type="entry name" value="Winged helix-like DNA-binding domain superfamily/Winged helix DNA-binding domain"/>
    <property type="match status" value="1"/>
</dbReference>
<accession>A0ABX9KFW0</accession>
<dbReference type="SMART" id="SM00347">
    <property type="entry name" value="HTH_MARR"/>
    <property type="match status" value="1"/>
</dbReference>
<name>A0ABX9KFW0_9FUSO</name>
<dbReference type="Pfam" id="PF12802">
    <property type="entry name" value="MarR_2"/>
    <property type="match status" value="1"/>
</dbReference>
<dbReference type="InterPro" id="IPR036388">
    <property type="entry name" value="WH-like_DNA-bd_sf"/>
</dbReference>
<feature type="domain" description="HTH marR-type" evidence="4">
    <location>
        <begin position="1"/>
        <end position="131"/>
    </location>
</feature>
<evidence type="ECO:0000256" key="3">
    <source>
        <dbReference type="ARBA" id="ARBA00023163"/>
    </source>
</evidence>
<reference evidence="5 6" key="1">
    <citation type="submission" date="2018-08" db="EMBL/GenBank/DDBJ databases">
        <title>Draft genome sequence of Psychrilyobacter sp. strain SD5 isolated from Black Sea water.</title>
        <authorList>
            <person name="Yadav S."/>
            <person name="Villanueva L."/>
            <person name="Damste J.S.S."/>
        </authorList>
    </citation>
    <scope>NUCLEOTIDE SEQUENCE [LARGE SCALE GENOMIC DNA]</scope>
    <source>
        <strain evidence="5 6">SD5</strain>
    </source>
</reference>
<dbReference type="PANTHER" id="PTHR42756">
    <property type="entry name" value="TRANSCRIPTIONAL REGULATOR, MARR"/>
    <property type="match status" value="1"/>
</dbReference>
<dbReference type="EMBL" id="QUAJ01000019">
    <property type="protein sequence ID" value="REI40500.1"/>
    <property type="molecule type" value="Genomic_DNA"/>
</dbReference>
<dbReference type="InterPro" id="IPR036390">
    <property type="entry name" value="WH_DNA-bd_sf"/>
</dbReference>
<evidence type="ECO:0000256" key="2">
    <source>
        <dbReference type="ARBA" id="ARBA00023125"/>
    </source>
</evidence>
<keyword evidence="3" id="KW-0804">Transcription</keyword>
<dbReference type="Proteomes" id="UP000263486">
    <property type="component" value="Unassembled WGS sequence"/>
</dbReference>
<gene>
    <name evidence="5" type="ORF">DYH56_10805</name>
</gene>
<dbReference type="SUPFAM" id="SSF46785">
    <property type="entry name" value="Winged helix' DNA-binding domain"/>
    <property type="match status" value="1"/>
</dbReference>
<organism evidence="5 6">
    <name type="scientific">Psychrilyobacter piezotolerans</name>
    <dbReference type="NCBI Taxonomy" id="2293438"/>
    <lineage>
        <taxon>Bacteria</taxon>
        <taxon>Fusobacteriati</taxon>
        <taxon>Fusobacteriota</taxon>
        <taxon>Fusobacteriia</taxon>
        <taxon>Fusobacteriales</taxon>
        <taxon>Fusobacteriaceae</taxon>
        <taxon>Psychrilyobacter</taxon>
    </lineage>
</organism>
<comment type="caution">
    <text evidence="5">The sequence shown here is derived from an EMBL/GenBank/DDBJ whole genome shotgun (WGS) entry which is preliminary data.</text>
</comment>
<sequence length="137" mass="16436">MFSKYISITYRQYQHYMREELKKYKIGNSDYPILLCLINNPGICQNEVSRLTKLNKSLISKGVKKLIQYEYLYQEEDTHHKQKQKLFLTKNGKKIIPDLKDIITRWKKIVFKDLTEPEIEILYKVMKTVDQNSMAIK</sequence>
<proteinExistence type="predicted"/>
<evidence type="ECO:0000256" key="1">
    <source>
        <dbReference type="ARBA" id="ARBA00023015"/>
    </source>
</evidence>
<dbReference type="PROSITE" id="PS50995">
    <property type="entry name" value="HTH_MARR_2"/>
    <property type="match status" value="1"/>
</dbReference>
<evidence type="ECO:0000259" key="4">
    <source>
        <dbReference type="PROSITE" id="PS50995"/>
    </source>
</evidence>
<keyword evidence="1" id="KW-0805">Transcription regulation</keyword>
<keyword evidence="6" id="KW-1185">Reference proteome</keyword>